<organism evidence="1">
    <name type="scientific">viral metagenome</name>
    <dbReference type="NCBI Taxonomy" id="1070528"/>
    <lineage>
        <taxon>unclassified sequences</taxon>
        <taxon>metagenomes</taxon>
        <taxon>organismal metagenomes</taxon>
    </lineage>
</organism>
<accession>A0A6C0K6Z6</accession>
<proteinExistence type="predicted"/>
<reference evidence="1" key="1">
    <citation type="journal article" date="2020" name="Nature">
        <title>Giant virus diversity and host interactions through global metagenomics.</title>
        <authorList>
            <person name="Schulz F."/>
            <person name="Roux S."/>
            <person name="Paez-Espino D."/>
            <person name="Jungbluth S."/>
            <person name="Walsh D.A."/>
            <person name="Denef V.J."/>
            <person name="McMahon K.D."/>
            <person name="Konstantinidis K.T."/>
            <person name="Eloe-Fadrosh E.A."/>
            <person name="Kyrpides N.C."/>
            <person name="Woyke T."/>
        </authorList>
    </citation>
    <scope>NUCLEOTIDE SEQUENCE</scope>
    <source>
        <strain evidence="1">GVMAG-S-1101169-75</strain>
    </source>
</reference>
<dbReference type="EMBL" id="MN740795">
    <property type="protein sequence ID" value="QHU12038.1"/>
    <property type="molecule type" value="Genomic_DNA"/>
</dbReference>
<dbReference type="AlphaFoldDB" id="A0A6C0K6Z6"/>
<sequence length="36" mass="4477">MRQTWPYGLEEKDNEACNWDTVHDNLLDYYSYLFFV</sequence>
<name>A0A6C0K6Z6_9ZZZZ</name>
<protein>
    <submittedName>
        <fullName evidence="1">Uncharacterized protein</fullName>
    </submittedName>
</protein>
<evidence type="ECO:0000313" key="1">
    <source>
        <dbReference type="EMBL" id="QHU12038.1"/>
    </source>
</evidence>